<keyword evidence="4" id="KW-0675">Receptor</keyword>
<evidence type="ECO:0000256" key="3">
    <source>
        <dbReference type="ARBA" id="ARBA00023157"/>
    </source>
</evidence>
<dbReference type="GO" id="GO:0009897">
    <property type="term" value="C:external side of plasma membrane"/>
    <property type="evidence" value="ECO:0007669"/>
    <property type="project" value="TreeGrafter"/>
</dbReference>
<gene>
    <name evidence="8" type="ORF">SAMN05660236_4755</name>
</gene>
<evidence type="ECO:0000256" key="5">
    <source>
        <dbReference type="ARBA" id="ARBA00023180"/>
    </source>
</evidence>
<feature type="domain" description="Fibronectin type-III" evidence="7">
    <location>
        <begin position="296"/>
        <end position="388"/>
    </location>
</feature>
<dbReference type="EMBL" id="FUZU01000003">
    <property type="protein sequence ID" value="SKC84359.1"/>
    <property type="molecule type" value="Genomic_DNA"/>
</dbReference>
<keyword evidence="2" id="KW-0677">Repeat</keyword>
<keyword evidence="3" id="KW-1015">Disulfide bond</keyword>
<keyword evidence="5" id="KW-0325">Glycoprotein</keyword>
<reference evidence="8 9" key="1">
    <citation type="submission" date="2017-02" db="EMBL/GenBank/DDBJ databases">
        <authorList>
            <person name="Peterson S.W."/>
        </authorList>
    </citation>
    <scope>NUCLEOTIDE SEQUENCE [LARGE SCALE GENOMIC DNA]</scope>
    <source>
        <strain evidence="8 9">DSM 25262</strain>
    </source>
</reference>
<dbReference type="InterPro" id="IPR036116">
    <property type="entry name" value="FN3_sf"/>
</dbReference>
<dbReference type="InterPro" id="IPR050379">
    <property type="entry name" value="Type-I_Cytokine_Rcpt"/>
</dbReference>
<dbReference type="PANTHER" id="PTHR23036">
    <property type="entry name" value="CYTOKINE RECEPTOR"/>
    <property type="match status" value="1"/>
</dbReference>
<keyword evidence="1" id="KW-0732">Signal</keyword>
<evidence type="ECO:0000256" key="1">
    <source>
        <dbReference type="ARBA" id="ARBA00022729"/>
    </source>
</evidence>
<evidence type="ECO:0000259" key="7">
    <source>
        <dbReference type="PROSITE" id="PS50853"/>
    </source>
</evidence>
<keyword evidence="6" id="KW-0175">Coiled coil</keyword>
<dbReference type="SMART" id="SM00060">
    <property type="entry name" value="FN3"/>
    <property type="match status" value="1"/>
</dbReference>
<keyword evidence="9" id="KW-1185">Reference proteome</keyword>
<evidence type="ECO:0000313" key="8">
    <source>
        <dbReference type="EMBL" id="SKC84359.1"/>
    </source>
</evidence>
<name>A0A1T5M916_9BACT</name>
<protein>
    <submittedName>
        <fullName evidence="8">A nuclease family of the HNH/ENDO VII superfamily with conserved AHH</fullName>
    </submittedName>
</protein>
<dbReference type="InterPro" id="IPR032871">
    <property type="entry name" value="AHH_dom_containing"/>
</dbReference>
<dbReference type="InterPro" id="IPR013783">
    <property type="entry name" value="Ig-like_fold"/>
</dbReference>
<dbReference type="Proteomes" id="UP000190961">
    <property type="component" value="Unassembled WGS sequence"/>
</dbReference>
<dbReference type="GO" id="GO:0043235">
    <property type="term" value="C:receptor complex"/>
    <property type="evidence" value="ECO:0007669"/>
    <property type="project" value="TreeGrafter"/>
</dbReference>
<dbReference type="Gene3D" id="2.60.40.10">
    <property type="entry name" value="Immunoglobulins"/>
    <property type="match status" value="1"/>
</dbReference>
<sequence length="1613" mass="178039">MRITLKLAVKISIVLLIIATCTVRLYAQTYPVRVTAQLAPPFTPYLSDLSAVGSQRFMVSFLLNDPTLTEYRGKLRITIEGVGITIRTKQSFIPQQPLILYGGESLIAYGEDLEEYLNPANLDFAGFTRSQYEKGAKLPEGVYRFTVEVLDYNRSTLVSNKGTAVAWIILNDPPLLNLPRTESKVKILDPVNIAFTWTPRHTASPNSAFTAEYIFRLVEVWPITRNPYDAFLSQQPLYETTTNSNQIVYGSAEPALIAGRKYAWQVQAKDVDGRDLFTNDGRSEVYVFQFGDALGIPENLSLQTSNPSSLIVRWEQLTAGTDTVRYRVRYRPRNNRSHDEWYETKTDDQWNTISSLQPNTEYEVQVRAEQSTQVSDYSAVKVFKTAIAGANEFVCKSDVSPPTAPTNTTAARQLVLNDTIHAADYEVLVREITANQGGTYTGSGMMIVPWFQFAKVRMTFKDIRVNEQHWLTAGEIKSVWNAESKFLIKSVKKVDSTNAPLVGEIPVTVVATETLIEITGAAIATVTKDEEGNIEVYTTDGEKKVLPKGKSYSIADEVGNGYVVDKKGNITKTTAEEAREAAGRGDRNYTITLTFTKGDGKLGFDEKKYEALSGYYQQLDGGQYIPWKAVTNSLSDPVAATLEGTNIDPEKVRFEINASPIVATNNGDNYILNVRGGAEGTVLELLALYAPTDTSKDDVLGKLNLVSYDKITRDLVIVPVNGTTVPGAITRSILSQKLTDIYGQAVAAWNVEIKPSITVSLDEYFDDGESGLLTNYTGDMKKVIKAYGNLLDKTYYIFLVTKPKSGATLGYMPRSKQAGFIFADKLNSSNVVNTIAHEIGHGAFNLQHTFKEFPSLSQGSTDNLMDYPNGPTLYKYQWDHIHDPQKVIGLFEDDEDAASINTSYCYLDPAGKPFKFKNGDGEEPGDVILETSKTTHANGTLLGFRLKGIDYMADMAGGIFNGYKTSDNKPYTNAYNSENIGKVRLVHNAGNCTAALLLVSYTKVNNTSNAILTSLAYTVPSETKFVSINGCVNDLKGEIPLNGEAGGTSSNGIVVIDYSQGKDGVSLLSQASRQDLEKQVSDINTQFEISGKVYVLNKENPKYTELLAQAQSDNTPGKSIVTLSKGTDATVTVAMQYSFTPPDWLSDLFPNIANSCADEYIGEGLTTLHNSIVYKTATVDQQIIAEYSTVIYRGVFGVFYCATSEEAVKKSSDATKYIAGAVHELIATVDVAEMVSGLAQLAKQVVKSNIDSYASYISDVRRTFTDVKNNTSISEEVLLQRLMPPGLRQQVAAYKAVVKIGGHFVKFYFTDCADMCPYRYGQVTVMLVPIVLTAGEWVVVKSGALMSRLKALKNAGKALNKTEDVARVLTEAENVGLEIVQNESDVINIVESGVDDAGEATEEVIASVERNGDEVEITTTEQPLSSSQVRKEKLEAKIRSIRQNCDKCANAYKAGASIRNRIKNLAETKRILNDQWIASGKSWDDFIEGYEAHHILPKELLENSEAMQHYFNHYDGDDILKFNHIDNGIMVEKYREGIGGVHGNHPDYTFEINNYIDTKYINYVNDGLDAGIIAQRLHADLTETIATLKNVLIENSINGTVKVNDLHFTQILR</sequence>
<dbReference type="GO" id="GO:0019955">
    <property type="term" value="F:cytokine binding"/>
    <property type="evidence" value="ECO:0007669"/>
    <property type="project" value="TreeGrafter"/>
</dbReference>
<dbReference type="CDD" id="cd00063">
    <property type="entry name" value="FN3"/>
    <property type="match status" value="1"/>
</dbReference>
<dbReference type="InterPro" id="IPR003961">
    <property type="entry name" value="FN3_dom"/>
</dbReference>
<dbReference type="GO" id="GO:0004896">
    <property type="term" value="F:cytokine receptor activity"/>
    <property type="evidence" value="ECO:0007669"/>
    <property type="project" value="TreeGrafter"/>
</dbReference>
<dbReference type="PANTHER" id="PTHR23036:SF151">
    <property type="entry name" value="FIBRONECTIN TYPE-III DOMAIN-CONTAINING PROTEIN"/>
    <property type="match status" value="1"/>
</dbReference>
<dbReference type="STRING" id="688867.SAMN05660236_4755"/>
<feature type="coiled-coil region" evidence="6">
    <location>
        <begin position="1424"/>
        <end position="1451"/>
    </location>
</feature>
<dbReference type="Pfam" id="PF00041">
    <property type="entry name" value="fn3"/>
    <property type="match status" value="1"/>
</dbReference>
<dbReference type="Pfam" id="PF14412">
    <property type="entry name" value="AHH"/>
    <property type="match status" value="1"/>
</dbReference>
<evidence type="ECO:0000256" key="4">
    <source>
        <dbReference type="ARBA" id="ARBA00023170"/>
    </source>
</evidence>
<evidence type="ECO:0000256" key="6">
    <source>
        <dbReference type="SAM" id="Coils"/>
    </source>
</evidence>
<dbReference type="SUPFAM" id="SSF49265">
    <property type="entry name" value="Fibronectin type III"/>
    <property type="match status" value="1"/>
</dbReference>
<evidence type="ECO:0000256" key="2">
    <source>
        <dbReference type="ARBA" id="ARBA00022737"/>
    </source>
</evidence>
<dbReference type="PROSITE" id="PS50853">
    <property type="entry name" value="FN3"/>
    <property type="match status" value="1"/>
</dbReference>
<evidence type="ECO:0000313" key="9">
    <source>
        <dbReference type="Proteomes" id="UP000190961"/>
    </source>
</evidence>
<accession>A0A1T5M916</accession>
<organism evidence="8 9">
    <name type="scientific">Ohtaekwangia koreensis</name>
    <dbReference type="NCBI Taxonomy" id="688867"/>
    <lineage>
        <taxon>Bacteria</taxon>
        <taxon>Pseudomonadati</taxon>
        <taxon>Bacteroidota</taxon>
        <taxon>Cytophagia</taxon>
        <taxon>Cytophagales</taxon>
        <taxon>Fulvivirgaceae</taxon>
        <taxon>Ohtaekwangia</taxon>
    </lineage>
</organism>
<proteinExistence type="predicted"/>